<dbReference type="PANTHER" id="PTHR13072">
    <property type="entry name" value="DYNACTIN 6"/>
    <property type="match status" value="1"/>
</dbReference>
<evidence type="ECO:0000313" key="7">
    <source>
        <dbReference type="EMBL" id="PVU91834.1"/>
    </source>
</evidence>
<dbReference type="InterPro" id="IPR011004">
    <property type="entry name" value="Trimer_LpxA-like_sf"/>
</dbReference>
<organism evidence="7 8">
    <name type="scientific">Smittium simulii</name>
    <dbReference type="NCBI Taxonomy" id="133385"/>
    <lineage>
        <taxon>Eukaryota</taxon>
        <taxon>Fungi</taxon>
        <taxon>Fungi incertae sedis</taxon>
        <taxon>Zoopagomycota</taxon>
        <taxon>Kickxellomycotina</taxon>
        <taxon>Harpellomycetes</taxon>
        <taxon>Harpellales</taxon>
        <taxon>Legeriomycetaceae</taxon>
        <taxon>Smittium</taxon>
    </lineage>
</organism>
<comment type="subcellular location">
    <subcellularLocation>
        <location evidence="1">Cytoplasm</location>
        <location evidence="1">Cytoskeleton</location>
    </subcellularLocation>
</comment>
<protein>
    <recommendedName>
        <fullName evidence="3">Dynactin subunit 6</fullName>
    </recommendedName>
</protein>
<evidence type="ECO:0000256" key="4">
    <source>
        <dbReference type="ARBA" id="ARBA00022490"/>
    </source>
</evidence>
<keyword evidence="8" id="KW-1185">Reference proteome</keyword>
<dbReference type="GO" id="GO:0070840">
    <property type="term" value="F:dynein complex binding"/>
    <property type="evidence" value="ECO:0007669"/>
    <property type="project" value="TreeGrafter"/>
</dbReference>
<gene>
    <name evidence="7" type="ORF">BB561_004178</name>
</gene>
<comment type="function">
    <text evidence="6">Part of the dynactin complex that activates the molecular motor dynein for ultra-processive transport along microtubules.</text>
</comment>
<keyword evidence="5" id="KW-0206">Cytoskeleton</keyword>
<evidence type="ECO:0000256" key="5">
    <source>
        <dbReference type="ARBA" id="ARBA00023212"/>
    </source>
</evidence>
<comment type="caution">
    <text evidence="7">The sequence shown here is derived from an EMBL/GenBank/DDBJ whole genome shotgun (WGS) entry which is preliminary data.</text>
</comment>
<evidence type="ECO:0000256" key="6">
    <source>
        <dbReference type="ARBA" id="ARBA00034687"/>
    </source>
</evidence>
<dbReference type="Proteomes" id="UP000245383">
    <property type="component" value="Unassembled WGS sequence"/>
</dbReference>
<keyword evidence="4" id="KW-0963">Cytoplasm</keyword>
<comment type="similarity">
    <text evidence="2">Belongs to the dynactin subunits 5/6 family. Dynactin subunit 6 subfamily.</text>
</comment>
<dbReference type="SUPFAM" id="SSF51161">
    <property type="entry name" value="Trimeric LpxA-like enzymes"/>
    <property type="match status" value="1"/>
</dbReference>
<dbReference type="Gene3D" id="2.160.10.10">
    <property type="entry name" value="Hexapeptide repeat proteins"/>
    <property type="match status" value="1"/>
</dbReference>
<evidence type="ECO:0000256" key="1">
    <source>
        <dbReference type="ARBA" id="ARBA00004245"/>
    </source>
</evidence>
<dbReference type="STRING" id="133385.A0A2T9YHR8"/>
<dbReference type="GO" id="GO:0007052">
    <property type="term" value="P:mitotic spindle organization"/>
    <property type="evidence" value="ECO:0007669"/>
    <property type="project" value="TreeGrafter"/>
</dbReference>
<name>A0A2T9YHR8_9FUNG</name>
<dbReference type="InterPro" id="IPR027777">
    <property type="entry name" value="DCTN6"/>
</dbReference>
<dbReference type="AlphaFoldDB" id="A0A2T9YHR8"/>
<dbReference type="EMBL" id="MBFR01000184">
    <property type="protein sequence ID" value="PVU91834.1"/>
    <property type="molecule type" value="Genomic_DNA"/>
</dbReference>
<evidence type="ECO:0000256" key="2">
    <source>
        <dbReference type="ARBA" id="ARBA00007719"/>
    </source>
</evidence>
<evidence type="ECO:0000256" key="3">
    <source>
        <dbReference type="ARBA" id="ARBA00016573"/>
    </source>
</evidence>
<dbReference type="GO" id="GO:0005869">
    <property type="term" value="C:dynactin complex"/>
    <property type="evidence" value="ECO:0007669"/>
    <property type="project" value="InterPro"/>
</dbReference>
<proteinExistence type="inferred from homology"/>
<dbReference type="OrthoDB" id="2355at2759"/>
<accession>A0A2T9YHR8</accession>
<reference evidence="7 8" key="1">
    <citation type="journal article" date="2018" name="MBio">
        <title>Comparative Genomics Reveals the Core Gene Toolbox for the Fungus-Insect Symbiosis.</title>
        <authorList>
            <person name="Wang Y."/>
            <person name="Stata M."/>
            <person name="Wang W."/>
            <person name="Stajich J.E."/>
            <person name="White M.M."/>
            <person name="Moncalvo J.M."/>
        </authorList>
    </citation>
    <scope>NUCLEOTIDE SEQUENCE [LARGE SCALE GENOMIC DNA]</scope>
    <source>
        <strain evidence="7 8">SWE-8-4</strain>
    </source>
</reference>
<evidence type="ECO:0000313" key="8">
    <source>
        <dbReference type="Proteomes" id="UP000245383"/>
    </source>
</evidence>
<sequence>MPARTIVHPYAKIIAEKGSIEIGSNNIISEQVEIYNRNTSALKIGDGNTFECRAYIETSGIGHYNVINSLARLEGECLVQSNCIIGTATKIFDCERLSNDTVVYGKDNDKRTKFDDNSEYISTLEMHQDYLKRNLIKFHTIRDSS</sequence>
<dbReference type="PANTHER" id="PTHR13072:SF0">
    <property type="entry name" value="DYNACTIN SUBUNIT 6"/>
    <property type="match status" value="1"/>
</dbReference>